<dbReference type="AlphaFoldDB" id="A0A1Y2L0T4"/>
<comment type="caution">
    <text evidence="1">The sequence shown here is derived from an EMBL/GenBank/DDBJ whole genome shotgun (WGS) entry which is preliminary data.</text>
</comment>
<evidence type="ECO:0000313" key="2">
    <source>
        <dbReference type="Proteomes" id="UP000193391"/>
    </source>
</evidence>
<proteinExistence type="predicted"/>
<sequence>MPKGGMFCRVPITIALGIDYPSNFGANARWARICCDAAYRWARCDKKCADFRVFIRHGGPDLPPAVAVEMPGFTCVRQGLKPGWCS</sequence>
<dbReference type="STRING" id="1293891.TMES_11550"/>
<dbReference type="Proteomes" id="UP000193391">
    <property type="component" value="Unassembled WGS sequence"/>
</dbReference>
<protein>
    <submittedName>
        <fullName evidence="1">Uncharacterized protein</fullName>
    </submittedName>
</protein>
<gene>
    <name evidence="1" type="ORF">TMES_11550</name>
</gene>
<reference evidence="1 2" key="1">
    <citation type="submission" date="2014-03" db="EMBL/GenBank/DDBJ databases">
        <title>The draft genome sequence of Thalassospira mesophila JCM 18969.</title>
        <authorList>
            <person name="Lai Q."/>
            <person name="Shao Z."/>
        </authorList>
    </citation>
    <scope>NUCLEOTIDE SEQUENCE [LARGE SCALE GENOMIC DNA]</scope>
    <source>
        <strain evidence="1 2">JCM 18969</strain>
    </source>
</reference>
<evidence type="ECO:0000313" key="1">
    <source>
        <dbReference type="EMBL" id="OSQ38451.1"/>
    </source>
</evidence>
<accession>A0A1Y2L0T4</accession>
<organism evidence="1 2">
    <name type="scientific">Thalassospira mesophila</name>
    <dbReference type="NCBI Taxonomy" id="1293891"/>
    <lineage>
        <taxon>Bacteria</taxon>
        <taxon>Pseudomonadati</taxon>
        <taxon>Pseudomonadota</taxon>
        <taxon>Alphaproteobacteria</taxon>
        <taxon>Rhodospirillales</taxon>
        <taxon>Thalassospiraceae</taxon>
        <taxon>Thalassospira</taxon>
    </lineage>
</organism>
<keyword evidence="2" id="KW-1185">Reference proteome</keyword>
<name>A0A1Y2L0T4_9PROT</name>
<dbReference type="EMBL" id="JFKA01000004">
    <property type="protein sequence ID" value="OSQ38451.1"/>
    <property type="molecule type" value="Genomic_DNA"/>
</dbReference>